<protein>
    <submittedName>
        <fullName evidence="2">Uncharacterized protein</fullName>
    </submittedName>
</protein>
<evidence type="ECO:0000313" key="3">
    <source>
        <dbReference type="Proteomes" id="UP000827721"/>
    </source>
</evidence>
<reference evidence="2 3" key="1">
    <citation type="submission" date="2021-02" db="EMBL/GenBank/DDBJ databases">
        <title>Plant Genome Project.</title>
        <authorList>
            <person name="Zhang R.-G."/>
        </authorList>
    </citation>
    <scope>NUCLEOTIDE SEQUENCE [LARGE SCALE GENOMIC DNA]</scope>
    <source>
        <tissue evidence="2">Leaves</tissue>
    </source>
</reference>
<feature type="compositionally biased region" description="Basic and acidic residues" evidence="1">
    <location>
        <begin position="139"/>
        <end position="158"/>
    </location>
</feature>
<dbReference type="EMBL" id="JAFEMO010000008">
    <property type="protein sequence ID" value="KAH7566375.1"/>
    <property type="molecule type" value="Genomic_DNA"/>
</dbReference>
<evidence type="ECO:0000313" key="2">
    <source>
        <dbReference type="EMBL" id="KAH7566375.1"/>
    </source>
</evidence>
<proteinExistence type="predicted"/>
<organism evidence="2 3">
    <name type="scientific">Xanthoceras sorbifolium</name>
    <dbReference type="NCBI Taxonomy" id="99658"/>
    <lineage>
        <taxon>Eukaryota</taxon>
        <taxon>Viridiplantae</taxon>
        <taxon>Streptophyta</taxon>
        <taxon>Embryophyta</taxon>
        <taxon>Tracheophyta</taxon>
        <taxon>Spermatophyta</taxon>
        <taxon>Magnoliopsida</taxon>
        <taxon>eudicotyledons</taxon>
        <taxon>Gunneridae</taxon>
        <taxon>Pentapetalae</taxon>
        <taxon>rosids</taxon>
        <taxon>malvids</taxon>
        <taxon>Sapindales</taxon>
        <taxon>Sapindaceae</taxon>
        <taxon>Xanthoceroideae</taxon>
        <taxon>Xanthoceras</taxon>
    </lineage>
</organism>
<gene>
    <name evidence="2" type="ORF">JRO89_XS08G0147300</name>
</gene>
<accession>A0ABQ8HPV0</accession>
<comment type="caution">
    <text evidence="2">The sequence shown here is derived from an EMBL/GenBank/DDBJ whole genome shotgun (WGS) entry which is preliminary data.</text>
</comment>
<evidence type="ECO:0000256" key="1">
    <source>
        <dbReference type="SAM" id="MobiDB-lite"/>
    </source>
</evidence>
<sequence length="187" mass="21858">MTQQSSAPESVATILFPSKEEMLFCYGFLLFDFSAKFDHILLLKTFDYSLLGSFAGKLNLHVGKEKCLMGDPRLTHWRHASDPSYFSEVVMDGISGSSTVNPAGKKGTELERLMKQHEEKHQRKQELMLRRQELKRQIEKHNLEKQKNRESTTEEGKQVFKQLSEEYNSLREEYNELLTQRTSREHE</sequence>
<keyword evidence="3" id="KW-1185">Reference proteome</keyword>
<feature type="region of interest" description="Disordered" evidence="1">
    <location>
        <begin position="139"/>
        <end position="164"/>
    </location>
</feature>
<dbReference type="Proteomes" id="UP000827721">
    <property type="component" value="Unassembled WGS sequence"/>
</dbReference>
<name>A0ABQ8HPV0_9ROSI</name>